<evidence type="ECO:0000313" key="2">
    <source>
        <dbReference type="Proteomes" id="UP000248925"/>
    </source>
</evidence>
<dbReference type="OrthoDB" id="5449792at2"/>
<name>A0A2W4CN84_9HYPH</name>
<sequence>MITEAIQYLATLPVTGKAFRPHVRSSVNLWSRAGRCREAWADHEIRSRQAMLDAMSDLRQRRTAVVLGSGLLRDVPIDVLAKAFDTVVLVDLVHLASVRVWLKAKRHHNVRLIERDLSGYEELGPGLAPEPLGFLRQVPYLDFVISANLLSQIGRGVSRRLEGESAGRMPEDAGTRLIDAHLEGLRALPCRTCLVTDISYAVIDRTGKTHEEADLLLGAVPPLSRTSWAWPVAPFGEESKDYQIVHQVIAA</sequence>
<evidence type="ECO:0008006" key="3">
    <source>
        <dbReference type="Google" id="ProtNLM"/>
    </source>
</evidence>
<dbReference type="AlphaFoldDB" id="A0A2W4CN84"/>
<protein>
    <recommendedName>
        <fullName evidence="3">Class I SAM-dependent methyltransferase</fullName>
    </recommendedName>
</protein>
<evidence type="ECO:0000313" key="1">
    <source>
        <dbReference type="EMBL" id="PZM11895.1"/>
    </source>
</evidence>
<dbReference type="Proteomes" id="UP000248925">
    <property type="component" value="Unassembled WGS sequence"/>
</dbReference>
<comment type="caution">
    <text evidence="1">The sequence shown here is derived from an EMBL/GenBank/DDBJ whole genome shotgun (WGS) entry which is preliminary data.</text>
</comment>
<gene>
    <name evidence="1" type="ORF">CPY51_17420</name>
</gene>
<reference evidence="1 2" key="1">
    <citation type="journal article" date="2018" name="Sci. Rep.">
        <title>Rhizobium tumorigenes sp. nov., a novel plant tumorigenic bacterium isolated from cane gall tumors on thornless blackberry.</title>
        <authorList>
            <person name="Kuzmanovi N."/>
            <person name="Smalla K."/>
            <person name="Gronow S."/>
            <person name="PuBawska J."/>
        </authorList>
    </citation>
    <scope>NUCLEOTIDE SEQUENCE [LARGE SCALE GENOMIC DNA]</scope>
    <source>
        <strain evidence="1 2">CCBAU 85046</strain>
    </source>
</reference>
<organism evidence="1 2">
    <name type="scientific">Rhizobium tubonense</name>
    <dbReference type="NCBI Taxonomy" id="484088"/>
    <lineage>
        <taxon>Bacteria</taxon>
        <taxon>Pseudomonadati</taxon>
        <taxon>Pseudomonadota</taxon>
        <taxon>Alphaproteobacteria</taxon>
        <taxon>Hyphomicrobiales</taxon>
        <taxon>Rhizobiaceae</taxon>
        <taxon>Rhizobium/Agrobacterium group</taxon>
        <taxon>Rhizobium</taxon>
    </lineage>
</organism>
<keyword evidence="2" id="KW-1185">Reference proteome</keyword>
<dbReference type="EMBL" id="PCDP01000038">
    <property type="protein sequence ID" value="PZM11895.1"/>
    <property type="molecule type" value="Genomic_DNA"/>
</dbReference>
<proteinExistence type="predicted"/>
<dbReference type="RefSeq" id="WP_111161512.1">
    <property type="nucleotide sequence ID" value="NZ_PCDP01000038.1"/>
</dbReference>
<accession>A0A2W4CN84</accession>